<reference evidence="1" key="1">
    <citation type="submission" date="2018-02" db="EMBL/GenBank/DDBJ databases">
        <title>Rhizophora mucronata_Transcriptome.</title>
        <authorList>
            <person name="Meera S.P."/>
            <person name="Sreeshan A."/>
            <person name="Augustine A."/>
        </authorList>
    </citation>
    <scope>NUCLEOTIDE SEQUENCE</scope>
    <source>
        <tissue evidence="1">Leaf</tissue>
    </source>
</reference>
<sequence>MTSALPANCSKKLLNGAFSYGIPSFELMRNAAGSMMPCRFTERCLELKLSRMVLPTRVLSEPAVRNLIWMH</sequence>
<proteinExistence type="predicted"/>
<name>A0A2P2P1S2_RHIMU</name>
<organism evidence="1">
    <name type="scientific">Rhizophora mucronata</name>
    <name type="common">Asiatic mangrove</name>
    <dbReference type="NCBI Taxonomy" id="61149"/>
    <lineage>
        <taxon>Eukaryota</taxon>
        <taxon>Viridiplantae</taxon>
        <taxon>Streptophyta</taxon>
        <taxon>Embryophyta</taxon>
        <taxon>Tracheophyta</taxon>
        <taxon>Spermatophyta</taxon>
        <taxon>Magnoliopsida</taxon>
        <taxon>eudicotyledons</taxon>
        <taxon>Gunneridae</taxon>
        <taxon>Pentapetalae</taxon>
        <taxon>rosids</taxon>
        <taxon>fabids</taxon>
        <taxon>Malpighiales</taxon>
        <taxon>Rhizophoraceae</taxon>
        <taxon>Rhizophora</taxon>
    </lineage>
</organism>
<protein>
    <submittedName>
        <fullName evidence="1">Uncharacterized protein</fullName>
    </submittedName>
</protein>
<evidence type="ECO:0000313" key="1">
    <source>
        <dbReference type="EMBL" id="MBX48694.1"/>
    </source>
</evidence>
<dbReference type="EMBL" id="GGEC01068210">
    <property type="protein sequence ID" value="MBX48694.1"/>
    <property type="molecule type" value="Transcribed_RNA"/>
</dbReference>
<dbReference type="AlphaFoldDB" id="A0A2P2P1S2"/>
<accession>A0A2P2P1S2</accession>